<keyword evidence="3" id="KW-1185">Reference proteome</keyword>
<sequence length="312" mass="34498">MRTKSPCLSDCSDSSLNANSTASKSCTWDGSNTTPSTSSPHLSPSFLAFKKLSMINEGALQVVAPWAQLIDLAFECDSPDVAVDVLSQCANLTSASMNVEWSLLPDVRPDIPIQFIHLRSLHLRLEVESASFFDYLSTPALQELELWLYGEDPIEPHFTAFQLQAPNITSLQFIIDPFCLTSENLVAAIRHASSLTHLTLCGCEESFTDDFIRALHNDGVTPLAPCLHNLVVNNRALNLTEDLLASMIASRWWSDPELAACAVPPAAARWTYVELQFGLGDEWHHFGPGFTDIVKDVPSHVLVHANYSEYFF</sequence>
<organism evidence="2 3">
    <name type="scientific">Mycena sanguinolenta</name>
    <dbReference type="NCBI Taxonomy" id="230812"/>
    <lineage>
        <taxon>Eukaryota</taxon>
        <taxon>Fungi</taxon>
        <taxon>Dikarya</taxon>
        <taxon>Basidiomycota</taxon>
        <taxon>Agaricomycotina</taxon>
        <taxon>Agaricomycetes</taxon>
        <taxon>Agaricomycetidae</taxon>
        <taxon>Agaricales</taxon>
        <taxon>Marasmiineae</taxon>
        <taxon>Mycenaceae</taxon>
        <taxon>Mycena</taxon>
    </lineage>
</organism>
<dbReference type="OrthoDB" id="2864796at2759"/>
<dbReference type="SUPFAM" id="SSF52047">
    <property type="entry name" value="RNI-like"/>
    <property type="match status" value="1"/>
</dbReference>
<accession>A0A8H7D3K0</accession>
<evidence type="ECO:0000313" key="2">
    <source>
        <dbReference type="EMBL" id="KAF7357463.1"/>
    </source>
</evidence>
<dbReference type="Gene3D" id="3.80.10.10">
    <property type="entry name" value="Ribonuclease Inhibitor"/>
    <property type="match status" value="1"/>
</dbReference>
<proteinExistence type="predicted"/>
<comment type="caution">
    <text evidence="2">The sequence shown here is derived from an EMBL/GenBank/DDBJ whole genome shotgun (WGS) entry which is preliminary data.</text>
</comment>
<dbReference type="InterPro" id="IPR032675">
    <property type="entry name" value="LRR_dom_sf"/>
</dbReference>
<dbReference type="AlphaFoldDB" id="A0A8H7D3K0"/>
<feature type="region of interest" description="Disordered" evidence="1">
    <location>
        <begin position="13"/>
        <end position="41"/>
    </location>
</feature>
<protein>
    <submittedName>
        <fullName evidence="2">Uncharacterized protein</fullName>
    </submittedName>
</protein>
<dbReference type="EMBL" id="JACAZH010000010">
    <property type="protein sequence ID" value="KAF7357463.1"/>
    <property type="molecule type" value="Genomic_DNA"/>
</dbReference>
<feature type="compositionally biased region" description="Polar residues" evidence="1">
    <location>
        <begin position="21"/>
        <end position="30"/>
    </location>
</feature>
<evidence type="ECO:0000256" key="1">
    <source>
        <dbReference type="SAM" id="MobiDB-lite"/>
    </source>
</evidence>
<dbReference type="Proteomes" id="UP000623467">
    <property type="component" value="Unassembled WGS sequence"/>
</dbReference>
<feature type="compositionally biased region" description="Low complexity" evidence="1">
    <location>
        <begin position="31"/>
        <end position="41"/>
    </location>
</feature>
<reference evidence="2" key="1">
    <citation type="submission" date="2020-05" db="EMBL/GenBank/DDBJ databases">
        <title>Mycena genomes resolve the evolution of fungal bioluminescence.</title>
        <authorList>
            <person name="Tsai I.J."/>
        </authorList>
    </citation>
    <scope>NUCLEOTIDE SEQUENCE</scope>
    <source>
        <strain evidence="2">160909Yilan</strain>
    </source>
</reference>
<name>A0A8H7D3K0_9AGAR</name>
<evidence type="ECO:0000313" key="3">
    <source>
        <dbReference type="Proteomes" id="UP000623467"/>
    </source>
</evidence>
<gene>
    <name evidence="2" type="ORF">MSAN_01342400</name>
</gene>